<dbReference type="CDD" id="cd00165">
    <property type="entry name" value="S4"/>
    <property type="match status" value="1"/>
</dbReference>
<dbReference type="GO" id="GO:0008168">
    <property type="term" value="F:methyltransferase activity"/>
    <property type="evidence" value="ECO:0007669"/>
    <property type="project" value="UniProtKB-KW"/>
</dbReference>
<dbReference type="Gene3D" id="3.10.290.10">
    <property type="entry name" value="RNA-binding S4 domain"/>
    <property type="match status" value="1"/>
</dbReference>
<protein>
    <submittedName>
        <fullName evidence="5">TlyA family rRNA (Cytidine-2'-O)-methyltransferase</fullName>
    </submittedName>
</protein>
<comment type="similarity">
    <text evidence="2">Belongs to the TlyA family.</text>
</comment>
<dbReference type="RefSeq" id="WP_116553167.1">
    <property type="nucleotide sequence ID" value="NZ_QCZG01000002.1"/>
</dbReference>
<dbReference type="SUPFAM" id="SSF55174">
    <property type="entry name" value="Alpha-L RNA-binding motif"/>
    <property type="match status" value="1"/>
</dbReference>
<dbReference type="InterPro" id="IPR004538">
    <property type="entry name" value="Hemolysin_A/TlyA"/>
</dbReference>
<dbReference type="Pfam" id="PF01479">
    <property type="entry name" value="S4"/>
    <property type="match status" value="1"/>
</dbReference>
<evidence type="ECO:0000256" key="3">
    <source>
        <dbReference type="PROSITE-ProRule" id="PRU00182"/>
    </source>
</evidence>
<dbReference type="InterPro" id="IPR029063">
    <property type="entry name" value="SAM-dependent_MTases_sf"/>
</dbReference>
<dbReference type="PANTHER" id="PTHR32319">
    <property type="entry name" value="BACTERIAL HEMOLYSIN-LIKE PROTEIN"/>
    <property type="match status" value="1"/>
</dbReference>
<keyword evidence="5" id="KW-0808">Transferase</keyword>
<dbReference type="SMART" id="SM00363">
    <property type="entry name" value="S4"/>
    <property type="match status" value="1"/>
</dbReference>
<keyword evidence="1 3" id="KW-0694">RNA-binding</keyword>
<comment type="caution">
    <text evidence="5">The sequence shown here is derived from an EMBL/GenBank/DDBJ whole genome shotgun (WGS) entry which is preliminary data.</text>
</comment>
<keyword evidence="6" id="KW-1185">Reference proteome</keyword>
<dbReference type="Proteomes" id="UP000245998">
    <property type="component" value="Unassembled WGS sequence"/>
</dbReference>
<dbReference type="InterPro" id="IPR036986">
    <property type="entry name" value="S4_RNA-bd_sf"/>
</dbReference>
<reference evidence="5 6" key="1">
    <citation type="submission" date="2018-04" db="EMBL/GenBank/DDBJ databases">
        <title>Camelliibacillus theae gen. nov., sp. nov., isolated from Pu'er tea.</title>
        <authorList>
            <person name="Niu L."/>
        </authorList>
    </citation>
    <scope>NUCLEOTIDE SEQUENCE [LARGE SCALE GENOMIC DNA]</scope>
    <source>
        <strain evidence="5 6">T8</strain>
    </source>
</reference>
<dbReference type="InterPro" id="IPR047048">
    <property type="entry name" value="TlyA"/>
</dbReference>
<evidence type="ECO:0000259" key="4">
    <source>
        <dbReference type="SMART" id="SM00363"/>
    </source>
</evidence>
<dbReference type="InterPro" id="IPR002942">
    <property type="entry name" value="S4_RNA-bd"/>
</dbReference>
<dbReference type="PANTHER" id="PTHR32319:SF0">
    <property type="entry name" value="BACTERIAL HEMOLYSIN-LIKE PROTEIN"/>
    <property type="match status" value="1"/>
</dbReference>
<evidence type="ECO:0000256" key="2">
    <source>
        <dbReference type="ARBA" id="ARBA00029460"/>
    </source>
</evidence>
<sequence length="271" mass="30352">MDKRERVDLLLVEKGFFETREQAKRAVMAGLVFSGEKRIDKPGMKIDSESVITVKGSKMKYVGRGGLKLERAIECFKLNLKGITAIDIGASTGGFTDCMLQNGANKVYAVDVGYNQLAWKLRQDERVIVMERLNFRYAEPEDFEEDKPAFATIDVSFISLRNILPRLTEIIEKEGFVVALVKPQFEAGREEVGKKGIVREAKTHIRVLLEMVDFSRQLGYSVCGLTYSPITGGDGNIEFLLLLQWTGTGEVLDALNPEQVVAEAHEQLKKT</sequence>
<dbReference type="GO" id="GO:0032259">
    <property type="term" value="P:methylation"/>
    <property type="evidence" value="ECO:0007669"/>
    <property type="project" value="UniProtKB-KW"/>
</dbReference>
<accession>A0A2U1K6Q1</accession>
<evidence type="ECO:0000313" key="6">
    <source>
        <dbReference type="Proteomes" id="UP000245998"/>
    </source>
</evidence>
<dbReference type="OrthoDB" id="9784736at2"/>
<dbReference type="SUPFAM" id="SSF53335">
    <property type="entry name" value="S-adenosyl-L-methionine-dependent methyltransferases"/>
    <property type="match status" value="1"/>
</dbReference>
<keyword evidence="5" id="KW-0489">Methyltransferase</keyword>
<dbReference type="PROSITE" id="PS50889">
    <property type="entry name" value="S4"/>
    <property type="match status" value="1"/>
</dbReference>
<dbReference type="AlphaFoldDB" id="A0A2U1K6Q1"/>
<gene>
    <name evidence="5" type="ORF">DCC39_01790</name>
</gene>
<dbReference type="Gene3D" id="3.40.50.150">
    <property type="entry name" value="Vaccinia Virus protein VP39"/>
    <property type="match status" value="1"/>
</dbReference>
<dbReference type="NCBIfam" id="TIGR00478">
    <property type="entry name" value="tly"/>
    <property type="match status" value="1"/>
</dbReference>
<organism evidence="5 6">
    <name type="scientific">Pueribacillus theae</name>
    <dbReference type="NCBI Taxonomy" id="2171751"/>
    <lineage>
        <taxon>Bacteria</taxon>
        <taxon>Bacillati</taxon>
        <taxon>Bacillota</taxon>
        <taxon>Bacilli</taxon>
        <taxon>Bacillales</taxon>
        <taxon>Bacillaceae</taxon>
        <taxon>Pueribacillus</taxon>
    </lineage>
</organism>
<dbReference type="InterPro" id="IPR002877">
    <property type="entry name" value="RNA_MeTrfase_FtsJ_dom"/>
</dbReference>
<evidence type="ECO:0000256" key="1">
    <source>
        <dbReference type="ARBA" id="ARBA00022884"/>
    </source>
</evidence>
<dbReference type="GO" id="GO:0003723">
    <property type="term" value="F:RNA binding"/>
    <property type="evidence" value="ECO:0007669"/>
    <property type="project" value="UniProtKB-KW"/>
</dbReference>
<evidence type="ECO:0000313" key="5">
    <source>
        <dbReference type="EMBL" id="PWA13206.1"/>
    </source>
</evidence>
<dbReference type="PIRSF" id="PIRSF005578">
    <property type="entry name" value="TlyA"/>
    <property type="match status" value="1"/>
</dbReference>
<dbReference type="Pfam" id="PF01728">
    <property type="entry name" value="FtsJ"/>
    <property type="match status" value="1"/>
</dbReference>
<dbReference type="EMBL" id="QCZG01000002">
    <property type="protein sequence ID" value="PWA13206.1"/>
    <property type="molecule type" value="Genomic_DNA"/>
</dbReference>
<name>A0A2U1K6Q1_9BACI</name>
<feature type="domain" description="RNA-binding S4" evidence="4">
    <location>
        <begin position="5"/>
        <end position="68"/>
    </location>
</feature>
<proteinExistence type="inferred from homology"/>